<dbReference type="SMART" id="SM00922">
    <property type="entry name" value="MR_MLE"/>
    <property type="match status" value="1"/>
</dbReference>
<dbReference type="InterPro" id="IPR029017">
    <property type="entry name" value="Enolase-like_N"/>
</dbReference>
<dbReference type="PANTHER" id="PTHR13794:SF58">
    <property type="entry name" value="MITOCHONDRIAL ENOLASE SUPERFAMILY MEMBER 1"/>
    <property type="match status" value="1"/>
</dbReference>
<dbReference type="InterPro" id="IPR029065">
    <property type="entry name" value="Enolase_C-like"/>
</dbReference>
<evidence type="ECO:0000256" key="3">
    <source>
        <dbReference type="ARBA" id="ARBA00022842"/>
    </source>
</evidence>
<proteinExistence type="predicted"/>
<evidence type="ECO:0000313" key="6">
    <source>
        <dbReference type="Proteomes" id="UP000638648"/>
    </source>
</evidence>
<dbReference type="AlphaFoldDB" id="A0A927RGS5"/>
<dbReference type="SUPFAM" id="SSF51604">
    <property type="entry name" value="Enolase C-terminal domain-like"/>
    <property type="match status" value="1"/>
</dbReference>
<keyword evidence="2" id="KW-0479">Metal-binding</keyword>
<dbReference type="Gene3D" id="3.20.20.120">
    <property type="entry name" value="Enolase-like C-terminal domain"/>
    <property type="match status" value="1"/>
</dbReference>
<dbReference type="Pfam" id="PF13378">
    <property type="entry name" value="MR_MLE_C"/>
    <property type="match status" value="1"/>
</dbReference>
<dbReference type="InterPro" id="IPR013341">
    <property type="entry name" value="Mandelate_racemase_N_dom"/>
</dbReference>
<accession>A0A927RGS5</accession>
<evidence type="ECO:0000259" key="4">
    <source>
        <dbReference type="SMART" id="SM00922"/>
    </source>
</evidence>
<comment type="caution">
    <text evidence="5">The sequence shown here is derived from an EMBL/GenBank/DDBJ whole genome shotgun (WGS) entry which is preliminary data.</text>
</comment>
<dbReference type="SFLD" id="SFLDS00001">
    <property type="entry name" value="Enolase"/>
    <property type="match status" value="1"/>
</dbReference>
<reference evidence="5" key="1">
    <citation type="submission" date="2020-10" db="EMBL/GenBank/DDBJ databases">
        <title>Sequencing the genomes of 1000 actinobacteria strains.</title>
        <authorList>
            <person name="Klenk H.-P."/>
        </authorList>
    </citation>
    <scope>NUCLEOTIDE SEQUENCE</scope>
    <source>
        <strain evidence="5">DSM 45354</strain>
    </source>
</reference>
<evidence type="ECO:0000313" key="5">
    <source>
        <dbReference type="EMBL" id="MBE1604486.1"/>
    </source>
</evidence>
<evidence type="ECO:0000256" key="1">
    <source>
        <dbReference type="ARBA" id="ARBA00001946"/>
    </source>
</evidence>
<comment type="cofactor">
    <cofactor evidence="1">
        <name>Mg(2+)</name>
        <dbReference type="ChEBI" id="CHEBI:18420"/>
    </cofactor>
</comment>
<dbReference type="InterPro" id="IPR036849">
    <property type="entry name" value="Enolase-like_C_sf"/>
</dbReference>
<dbReference type="GO" id="GO:0016052">
    <property type="term" value="P:carbohydrate catabolic process"/>
    <property type="evidence" value="ECO:0007669"/>
    <property type="project" value="TreeGrafter"/>
</dbReference>
<dbReference type="GO" id="GO:0016836">
    <property type="term" value="F:hydro-lyase activity"/>
    <property type="evidence" value="ECO:0007669"/>
    <property type="project" value="TreeGrafter"/>
</dbReference>
<evidence type="ECO:0000256" key="2">
    <source>
        <dbReference type="ARBA" id="ARBA00022723"/>
    </source>
</evidence>
<feature type="domain" description="Mandelate racemase/muconate lactonizing enzyme C-terminal" evidence="4">
    <location>
        <begin position="154"/>
        <end position="257"/>
    </location>
</feature>
<keyword evidence="3" id="KW-0460">Magnesium</keyword>
<dbReference type="PANTHER" id="PTHR13794">
    <property type="entry name" value="ENOLASE SUPERFAMILY, MANDELATE RACEMASE"/>
    <property type="match status" value="1"/>
</dbReference>
<dbReference type="Gene3D" id="3.30.390.10">
    <property type="entry name" value="Enolase-like, N-terminal domain"/>
    <property type="match status" value="1"/>
</dbReference>
<keyword evidence="6" id="KW-1185">Reference proteome</keyword>
<dbReference type="SUPFAM" id="SSF54826">
    <property type="entry name" value="Enolase N-terminal domain-like"/>
    <property type="match status" value="1"/>
</dbReference>
<sequence>MSMTAVIESVTVSVFRTVSKTSRDSDGHTHPGEAHEVRQALLRITDSDGATGYSLTSADQLREPILAGHVRNHLLGQDASRRERLWQTMAQTQRGSGGGFTDRALGTVDMALWDLEGRRLGMPVWKLLGGGRTKVPAYASTMCGDEIPGGLATPEDYGAFAAQLVERGYSAIKLHTWMPPVSFAPDTGMDAKACAAVREAVGPDVPLMLDANHWYTRLEALALGRSLEKLGYYWYEEPMEEASVQSYKWLADQLDIPVIGPETAWGKGYARAEWIVAGACDIVRAGVGDLGGITPTMKVVHLAEAFNMECEIHGGGAGNLAVLGGTIFGRWYERGLLHPHYDYDEVPPHLNSRIDDLDAEGFVHMPTLPGLGEDLNLDYIEENTIASW</sequence>
<dbReference type="InterPro" id="IPR046945">
    <property type="entry name" value="RHMD-like"/>
</dbReference>
<dbReference type="EMBL" id="JADBEM010000001">
    <property type="protein sequence ID" value="MBE1604486.1"/>
    <property type="molecule type" value="Genomic_DNA"/>
</dbReference>
<organism evidence="5 6">
    <name type="scientific">Actinopolymorpha pittospori</name>
    <dbReference type="NCBI Taxonomy" id="648752"/>
    <lineage>
        <taxon>Bacteria</taxon>
        <taxon>Bacillati</taxon>
        <taxon>Actinomycetota</taxon>
        <taxon>Actinomycetes</taxon>
        <taxon>Propionibacteriales</taxon>
        <taxon>Actinopolymorphaceae</taxon>
        <taxon>Actinopolymorpha</taxon>
    </lineage>
</organism>
<dbReference type="RefSeq" id="WP_202896170.1">
    <property type="nucleotide sequence ID" value="NZ_BAABJL010000126.1"/>
</dbReference>
<dbReference type="Proteomes" id="UP000638648">
    <property type="component" value="Unassembled WGS sequence"/>
</dbReference>
<dbReference type="Pfam" id="PF02746">
    <property type="entry name" value="MR_MLE_N"/>
    <property type="match status" value="1"/>
</dbReference>
<protein>
    <submittedName>
        <fullName evidence="5">L-alanine-DL-glutamate epimerase-like enolase superfamily enzyme</fullName>
    </submittedName>
</protein>
<dbReference type="GO" id="GO:0000287">
    <property type="term" value="F:magnesium ion binding"/>
    <property type="evidence" value="ECO:0007669"/>
    <property type="project" value="TreeGrafter"/>
</dbReference>
<dbReference type="InterPro" id="IPR013342">
    <property type="entry name" value="Mandelate_racemase_C"/>
</dbReference>
<name>A0A927RGS5_9ACTN</name>
<gene>
    <name evidence="5" type="ORF">HEB94_001334</name>
</gene>